<dbReference type="Gene3D" id="1.10.110.10">
    <property type="entry name" value="Plant lipid-transfer and hydrophobic proteins"/>
    <property type="match status" value="1"/>
</dbReference>
<reference evidence="3 4" key="1">
    <citation type="submission" date="2024-01" db="EMBL/GenBank/DDBJ databases">
        <authorList>
            <person name="Waweru B."/>
        </authorList>
    </citation>
    <scope>NUCLEOTIDE SEQUENCE [LARGE SCALE GENOMIC DNA]</scope>
</reference>
<dbReference type="CDD" id="cd04660">
    <property type="entry name" value="nsLTP_like"/>
    <property type="match status" value="1"/>
</dbReference>
<organism evidence="3 4">
    <name type="scientific">Dovyalis caffra</name>
    <dbReference type="NCBI Taxonomy" id="77055"/>
    <lineage>
        <taxon>Eukaryota</taxon>
        <taxon>Viridiplantae</taxon>
        <taxon>Streptophyta</taxon>
        <taxon>Embryophyta</taxon>
        <taxon>Tracheophyta</taxon>
        <taxon>Spermatophyta</taxon>
        <taxon>Magnoliopsida</taxon>
        <taxon>eudicotyledons</taxon>
        <taxon>Gunneridae</taxon>
        <taxon>Pentapetalae</taxon>
        <taxon>rosids</taxon>
        <taxon>fabids</taxon>
        <taxon>Malpighiales</taxon>
        <taxon>Salicaceae</taxon>
        <taxon>Flacourtieae</taxon>
        <taxon>Dovyalis</taxon>
    </lineage>
</organism>
<feature type="chain" id="PRO_5043751842" description="Bifunctional inhibitor/plant lipid transfer protein/seed storage helical domain-containing protein" evidence="1">
    <location>
        <begin position="24"/>
        <end position="101"/>
    </location>
</feature>
<name>A0AAV1SF72_9ROSI</name>
<dbReference type="Proteomes" id="UP001314170">
    <property type="component" value="Unassembled WGS sequence"/>
</dbReference>
<feature type="signal peptide" evidence="1">
    <location>
        <begin position="1"/>
        <end position="23"/>
    </location>
</feature>
<evidence type="ECO:0000256" key="1">
    <source>
        <dbReference type="SAM" id="SignalP"/>
    </source>
</evidence>
<dbReference type="InterPro" id="IPR039265">
    <property type="entry name" value="DIR1-like"/>
</dbReference>
<dbReference type="InterPro" id="IPR044741">
    <property type="entry name" value="NsLTP-like"/>
</dbReference>
<keyword evidence="1" id="KW-0732">Signal</keyword>
<dbReference type="PANTHER" id="PTHR33122">
    <property type="entry name" value="LIPID BINDING PROTEIN-RELATED"/>
    <property type="match status" value="1"/>
</dbReference>
<dbReference type="InterPro" id="IPR016140">
    <property type="entry name" value="Bifunc_inhib/LTP/seed_store"/>
</dbReference>
<gene>
    <name evidence="3" type="ORF">DCAF_LOCUS22158</name>
</gene>
<dbReference type="PANTHER" id="PTHR33122:SF60">
    <property type="entry name" value="LIPID-TRANSFER PROTEIN DIR1-RELATED"/>
    <property type="match status" value="1"/>
</dbReference>
<dbReference type="GO" id="GO:0005504">
    <property type="term" value="F:fatty acid binding"/>
    <property type="evidence" value="ECO:0007669"/>
    <property type="project" value="InterPro"/>
</dbReference>
<dbReference type="AlphaFoldDB" id="A0AAV1SF72"/>
<evidence type="ECO:0000313" key="3">
    <source>
        <dbReference type="EMBL" id="CAK7349442.1"/>
    </source>
</evidence>
<dbReference type="SUPFAM" id="SSF47699">
    <property type="entry name" value="Bifunctional inhibitor/lipid-transfer protein/seed storage 2S albumin"/>
    <property type="match status" value="1"/>
</dbReference>
<dbReference type="InterPro" id="IPR036312">
    <property type="entry name" value="Bifun_inhib/LTP/seed_sf"/>
</dbReference>
<feature type="domain" description="Bifunctional inhibitor/plant lipid transfer protein/seed storage helical" evidence="2">
    <location>
        <begin position="15"/>
        <end position="101"/>
    </location>
</feature>
<sequence>MAKMQLVVLPLLMVAALFEGSLAMSICDISEDGLSACRPSVTEPNPVDPPSIDCCKAVSGANLTCLCSYKNSYLLPYLGIDPDLAMGLPSKCNPSTPVPNC</sequence>
<dbReference type="GO" id="GO:0009627">
    <property type="term" value="P:systemic acquired resistance"/>
    <property type="evidence" value="ECO:0007669"/>
    <property type="project" value="InterPro"/>
</dbReference>
<accession>A0AAV1SF72</accession>
<dbReference type="Pfam" id="PF14368">
    <property type="entry name" value="LTP_2"/>
    <property type="match status" value="1"/>
</dbReference>
<protein>
    <recommendedName>
        <fullName evidence="2">Bifunctional inhibitor/plant lipid transfer protein/seed storage helical domain-containing protein</fullName>
    </recommendedName>
</protein>
<dbReference type="EMBL" id="CAWUPB010001173">
    <property type="protein sequence ID" value="CAK7349442.1"/>
    <property type="molecule type" value="Genomic_DNA"/>
</dbReference>
<evidence type="ECO:0000313" key="4">
    <source>
        <dbReference type="Proteomes" id="UP001314170"/>
    </source>
</evidence>
<keyword evidence="4" id="KW-1185">Reference proteome</keyword>
<evidence type="ECO:0000259" key="2">
    <source>
        <dbReference type="Pfam" id="PF14368"/>
    </source>
</evidence>
<proteinExistence type="predicted"/>
<comment type="caution">
    <text evidence="3">The sequence shown here is derived from an EMBL/GenBank/DDBJ whole genome shotgun (WGS) entry which is preliminary data.</text>
</comment>